<evidence type="ECO:0000256" key="12">
    <source>
        <dbReference type="ARBA" id="ARBA00049091"/>
    </source>
</evidence>
<dbReference type="InterPro" id="IPR024706">
    <property type="entry name" value="Peroxiredoxin_AhpC-typ"/>
</dbReference>
<gene>
    <name evidence="16" type="ORF">ENQ76_15815</name>
</gene>
<dbReference type="GO" id="GO:0008379">
    <property type="term" value="F:thioredoxin peroxidase activity"/>
    <property type="evidence" value="ECO:0007669"/>
    <property type="project" value="TreeGrafter"/>
</dbReference>
<evidence type="ECO:0000256" key="5">
    <source>
        <dbReference type="ARBA" id="ARBA00022862"/>
    </source>
</evidence>
<dbReference type="CDD" id="cd03017">
    <property type="entry name" value="PRX_BCP"/>
    <property type="match status" value="1"/>
</dbReference>
<dbReference type="EMBL" id="DSOK01000433">
    <property type="protein sequence ID" value="HEN16927.1"/>
    <property type="molecule type" value="Genomic_DNA"/>
</dbReference>
<dbReference type="GO" id="GO:0034599">
    <property type="term" value="P:cellular response to oxidative stress"/>
    <property type="evidence" value="ECO:0007669"/>
    <property type="project" value="TreeGrafter"/>
</dbReference>
<dbReference type="PANTHER" id="PTHR42801">
    <property type="entry name" value="THIOREDOXIN-DEPENDENT PEROXIDE REDUCTASE"/>
    <property type="match status" value="1"/>
</dbReference>
<protein>
    <recommendedName>
        <fullName evidence="3">thioredoxin-dependent peroxiredoxin</fullName>
        <ecNumber evidence="3">1.11.1.24</ecNumber>
    </recommendedName>
    <alternativeName>
        <fullName evidence="9">Thioredoxin peroxidase</fullName>
    </alternativeName>
    <alternativeName>
        <fullName evidence="11">Thioredoxin-dependent peroxiredoxin Bcp</fullName>
    </alternativeName>
</protein>
<dbReference type="PANTHER" id="PTHR42801:SF4">
    <property type="entry name" value="AHPC_TSA FAMILY PROTEIN"/>
    <property type="match status" value="1"/>
</dbReference>
<dbReference type="SUPFAM" id="SSF52833">
    <property type="entry name" value="Thioredoxin-like"/>
    <property type="match status" value="1"/>
</dbReference>
<feature type="chain" id="PRO_5028062710" description="thioredoxin-dependent peroxiredoxin" evidence="14">
    <location>
        <begin position="24"/>
        <end position="194"/>
    </location>
</feature>
<sequence length="194" mass="20702">MTETLSLLAAGLLLLSGWTTAQAADVDLKVGDPAPKFEALDDSGKTWKSEDHVGKKLIVVYFYPADMTGGCTKQACGFRDDLGKLAEKGVEVVGVSGDSVRNHQLFKKAHDLNFALLADTEGKVAEAFGVPHVKGEKSVTAKIDGKDEILVRTVTAQRWTFVIGKDGKIAAKNTKVNAAGDSQAILEMVADLQK</sequence>
<evidence type="ECO:0000256" key="2">
    <source>
        <dbReference type="ARBA" id="ARBA00011245"/>
    </source>
</evidence>
<dbReference type="GO" id="GO:0005737">
    <property type="term" value="C:cytoplasm"/>
    <property type="evidence" value="ECO:0007669"/>
    <property type="project" value="TreeGrafter"/>
</dbReference>
<evidence type="ECO:0000256" key="13">
    <source>
        <dbReference type="PIRSR" id="PIRSR000239-1"/>
    </source>
</evidence>
<dbReference type="FunFam" id="3.40.30.10:FF:000007">
    <property type="entry name" value="Thioredoxin-dependent thiol peroxidase"/>
    <property type="match status" value="1"/>
</dbReference>
<dbReference type="Pfam" id="PF00578">
    <property type="entry name" value="AhpC-TSA"/>
    <property type="match status" value="1"/>
</dbReference>
<dbReference type="GO" id="GO:0045454">
    <property type="term" value="P:cell redox homeostasis"/>
    <property type="evidence" value="ECO:0007669"/>
    <property type="project" value="TreeGrafter"/>
</dbReference>
<comment type="caution">
    <text evidence="16">The sequence shown here is derived from an EMBL/GenBank/DDBJ whole genome shotgun (WGS) entry which is preliminary data.</text>
</comment>
<dbReference type="InterPro" id="IPR000866">
    <property type="entry name" value="AhpC/TSA"/>
</dbReference>
<comment type="function">
    <text evidence="1">Thiol-specific peroxidase that catalyzes the reduction of hydrogen peroxide and organic hydroperoxides to water and alcohols, respectively. Plays a role in cell protection against oxidative stress by detoxifying peroxides and as sensor of hydrogen peroxide-mediated signaling events.</text>
</comment>
<accession>A0A7C2K317</accession>
<keyword evidence="8" id="KW-0676">Redox-active center</keyword>
<dbReference type="AlphaFoldDB" id="A0A7C2K317"/>
<keyword evidence="14" id="KW-0732">Signal</keyword>
<dbReference type="EC" id="1.11.1.24" evidence="3"/>
<evidence type="ECO:0000256" key="4">
    <source>
        <dbReference type="ARBA" id="ARBA00022559"/>
    </source>
</evidence>
<dbReference type="InterPro" id="IPR013766">
    <property type="entry name" value="Thioredoxin_domain"/>
</dbReference>
<comment type="catalytic activity">
    <reaction evidence="12">
        <text>a hydroperoxide + [thioredoxin]-dithiol = an alcohol + [thioredoxin]-disulfide + H2O</text>
        <dbReference type="Rhea" id="RHEA:62620"/>
        <dbReference type="Rhea" id="RHEA-COMP:10698"/>
        <dbReference type="Rhea" id="RHEA-COMP:10700"/>
        <dbReference type="ChEBI" id="CHEBI:15377"/>
        <dbReference type="ChEBI" id="CHEBI:29950"/>
        <dbReference type="ChEBI" id="CHEBI:30879"/>
        <dbReference type="ChEBI" id="CHEBI:35924"/>
        <dbReference type="ChEBI" id="CHEBI:50058"/>
        <dbReference type="EC" id="1.11.1.24"/>
    </reaction>
</comment>
<proteinExistence type="inferred from homology"/>
<dbReference type="InterPro" id="IPR050924">
    <property type="entry name" value="Peroxiredoxin_BCP/PrxQ"/>
</dbReference>
<comment type="subunit">
    <text evidence="2">Monomer.</text>
</comment>
<reference evidence="16" key="1">
    <citation type="journal article" date="2020" name="mSystems">
        <title>Genome- and Community-Level Interaction Insights into Carbon Utilization and Element Cycling Functions of Hydrothermarchaeota in Hydrothermal Sediment.</title>
        <authorList>
            <person name="Zhou Z."/>
            <person name="Liu Y."/>
            <person name="Xu W."/>
            <person name="Pan J."/>
            <person name="Luo Z.H."/>
            <person name="Li M."/>
        </authorList>
    </citation>
    <scope>NUCLEOTIDE SEQUENCE [LARGE SCALE GENOMIC DNA]</scope>
    <source>
        <strain evidence="16">SpSt-339</strain>
    </source>
</reference>
<feature type="signal peptide" evidence="14">
    <location>
        <begin position="1"/>
        <end position="23"/>
    </location>
</feature>
<evidence type="ECO:0000256" key="6">
    <source>
        <dbReference type="ARBA" id="ARBA00023002"/>
    </source>
</evidence>
<feature type="domain" description="Thioredoxin" evidence="15">
    <location>
        <begin position="28"/>
        <end position="194"/>
    </location>
</feature>
<dbReference type="Gene3D" id="3.40.30.10">
    <property type="entry name" value="Glutaredoxin"/>
    <property type="match status" value="1"/>
</dbReference>
<keyword evidence="4" id="KW-0575">Peroxidase</keyword>
<comment type="similarity">
    <text evidence="10">Belongs to the peroxiredoxin family. BCP/PrxQ subfamily.</text>
</comment>
<evidence type="ECO:0000256" key="8">
    <source>
        <dbReference type="ARBA" id="ARBA00023284"/>
    </source>
</evidence>
<keyword evidence="5" id="KW-0049">Antioxidant</keyword>
<dbReference type="PROSITE" id="PS51352">
    <property type="entry name" value="THIOREDOXIN_2"/>
    <property type="match status" value="1"/>
</dbReference>
<evidence type="ECO:0000256" key="11">
    <source>
        <dbReference type="ARBA" id="ARBA00042639"/>
    </source>
</evidence>
<organism evidence="16">
    <name type="scientific">Schlesneria paludicola</name>
    <dbReference type="NCBI Taxonomy" id="360056"/>
    <lineage>
        <taxon>Bacteria</taxon>
        <taxon>Pseudomonadati</taxon>
        <taxon>Planctomycetota</taxon>
        <taxon>Planctomycetia</taxon>
        <taxon>Planctomycetales</taxon>
        <taxon>Planctomycetaceae</taxon>
        <taxon>Schlesneria</taxon>
    </lineage>
</organism>
<dbReference type="InterPro" id="IPR036249">
    <property type="entry name" value="Thioredoxin-like_sf"/>
</dbReference>
<evidence type="ECO:0000256" key="14">
    <source>
        <dbReference type="SAM" id="SignalP"/>
    </source>
</evidence>
<feature type="active site" description="Cysteine sulfenic acid (-SOH) intermediate; for peroxidase activity" evidence="13">
    <location>
        <position position="71"/>
    </location>
</feature>
<name>A0A7C2K317_9PLAN</name>
<evidence type="ECO:0000256" key="3">
    <source>
        <dbReference type="ARBA" id="ARBA00013017"/>
    </source>
</evidence>
<keyword evidence="7" id="KW-1015">Disulfide bond</keyword>
<dbReference type="PIRSF" id="PIRSF000239">
    <property type="entry name" value="AHPC"/>
    <property type="match status" value="1"/>
</dbReference>
<keyword evidence="6" id="KW-0560">Oxidoreductase</keyword>
<evidence type="ECO:0000259" key="15">
    <source>
        <dbReference type="PROSITE" id="PS51352"/>
    </source>
</evidence>
<evidence type="ECO:0000256" key="9">
    <source>
        <dbReference type="ARBA" id="ARBA00032824"/>
    </source>
</evidence>
<evidence type="ECO:0000256" key="1">
    <source>
        <dbReference type="ARBA" id="ARBA00003330"/>
    </source>
</evidence>
<evidence type="ECO:0000256" key="7">
    <source>
        <dbReference type="ARBA" id="ARBA00023157"/>
    </source>
</evidence>
<evidence type="ECO:0000313" key="16">
    <source>
        <dbReference type="EMBL" id="HEN16927.1"/>
    </source>
</evidence>
<evidence type="ECO:0000256" key="10">
    <source>
        <dbReference type="ARBA" id="ARBA00038489"/>
    </source>
</evidence>